<dbReference type="Pfam" id="PF01476">
    <property type="entry name" value="LysM"/>
    <property type="match status" value="1"/>
</dbReference>
<dbReference type="Proteomes" id="UP000011087">
    <property type="component" value="Unassembled WGS sequence"/>
</dbReference>
<evidence type="ECO:0000256" key="1">
    <source>
        <dbReference type="SAM" id="SignalP"/>
    </source>
</evidence>
<dbReference type="EMBL" id="JH992970">
    <property type="protein sequence ID" value="EKX53356.1"/>
    <property type="molecule type" value="Genomic_DNA"/>
</dbReference>
<name>L1JXR8_GUITC</name>
<accession>L1JXR8</accession>
<evidence type="ECO:0000259" key="2">
    <source>
        <dbReference type="Pfam" id="PF01476"/>
    </source>
</evidence>
<gene>
    <name evidence="3" type="ORF">GUITHDRAFT_101060</name>
</gene>
<evidence type="ECO:0000313" key="3">
    <source>
        <dbReference type="EMBL" id="EKX53356.1"/>
    </source>
</evidence>
<feature type="domain" description="LysM" evidence="2">
    <location>
        <begin position="471"/>
        <end position="501"/>
    </location>
</feature>
<evidence type="ECO:0000313" key="4">
    <source>
        <dbReference type="EnsemblProtists" id="EKX53356"/>
    </source>
</evidence>
<dbReference type="HOGENOM" id="CLU_481881_0_0_1"/>
<dbReference type="AlphaFoldDB" id="L1JXR8"/>
<reference evidence="3 5" key="1">
    <citation type="journal article" date="2012" name="Nature">
        <title>Algal genomes reveal evolutionary mosaicism and the fate of nucleomorphs.</title>
        <authorList>
            <consortium name="DOE Joint Genome Institute"/>
            <person name="Curtis B.A."/>
            <person name="Tanifuji G."/>
            <person name="Burki F."/>
            <person name="Gruber A."/>
            <person name="Irimia M."/>
            <person name="Maruyama S."/>
            <person name="Arias M.C."/>
            <person name="Ball S.G."/>
            <person name="Gile G.H."/>
            <person name="Hirakawa Y."/>
            <person name="Hopkins J.F."/>
            <person name="Kuo A."/>
            <person name="Rensing S.A."/>
            <person name="Schmutz J."/>
            <person name="Symeonidi A."/>
            <person name="Elias M."/>
            <person name="Eveleigh R.J."/>
            <person name="Herman E.K."/>
            <person name="Klute M.J."/>
            <person name="Nakayama T."/>
            <person name="Obornik M."/>
            <person name="Reyes-Prieto A."/>
            <person name="Armbrust E.V."/>
            <person name="Aves S.J."/>
            <person name="Beiko R.G."/>
            <person name="Coutinho P."/>
            <person name="Dacks J.B."/>
            <person name="Durnford D.G."/>
            <person name="Fast N.M."/>
            <person name="Green B.R."/>
            <person name="Grisdale C.J."/>
            <person name="Hempel F."/>
            <person name="Henrissat B."/>
            <person name="Hoppner M.P."/>
            <person name="Ishida K."/>
            <person name="Kim E."/>
            <person name="Koreny L."/>
            <person name="Kroth P.G."/>
            <person name="Liu Y."/>
            <person name="Malik S.B."/>
            <person name="Maier U.G."/>
            <person name="McRose D."/>
            <person name="Mock T."/>
            <person name="Neilson J.A."/>
            <person name="Onodera N.T."/>
            <person name="Poole A.M."/>
            <person name="Pritham E.J."/>
            <person name="Richards T.A."/>
            <person name="Rocap G."/>
            <person name="Roy S.W."/>
            <person name="Sarai C."/>
            <person name="Schaack S."/>
            <person name="Shirato S."/>
            <person name="Slamovits C.H."/>
            <person name="Spencer D.F."/>
            <person name="Suzuki S."/>
            <person name="Worden A.Z."/>
            <person name="Zauner S."/>
            <person name="Barry K."/>
            <person name="Bell C."/>
            <person name="Bharti A.K."/>
            <person name="Crow J.A."/>
            <person name="Grimwood J."/>
            <person name="Kramer R."/>
            <person name="Lindquist E."/>
            <person name="Lucas S."/>
            <person name="Salamov A."/>
            <person name="McFadden G.I."/>
            <person name="Lane C.E."/>
            <person name="Keeling P.J."/>
            <person name="Gray M.W."/>
            <person name="Grigoriev I.V."/>
            <person name="Archibald J.M."/>
        </authorList>
    </citation>
    <scope>NUCLEOTIDE SEQUENCE</scope>
    <source>
        <strain evidence="3 5">CCMP2712</strain>
    </source>
</reference>
<dbReference type="EnsemblProtists" id="EKX53356">
    <property type="protein sequence ID" value="EKX53356"/>
    <property type="gene ID" value="GUITHDRAFT_101060"/>
</dbReference>
<dbReference type="KEGG" id="gtt:GUITHDRAFT_101060"/>
<sequence length="568" mass="63662">MEERRGTCPPSPLLLVTLLMLLNPSLAMVPTLEGPPGVDMKNYIYAGDTVTVGGVQAYDADSNATAAGTIAFDNSVVVCQFLYGSGATTATTSCNMSFTMWRVDYMTNRTMINFTIYHPMHGSFENYINPYYMACVQVADLAAPTVRSDRLCYYYYIQLPPFYVPACPPFSSYCYLDNALQLQTYLGVGQYLDKRVYFKDNNAIGITADPRMDSVQIDLVSDPGYPNSMNIDNLRGGLNDILTASVFTNLISVRFDSLSNPGYSQYFFSRGVKFTPDLSQAGLKYRFCFTAREIHSSTFYINNVSASNQTNLTCFAMEVVLPNIQVQGSVVTNGTMDNPTYLDLTVGCDYSWNFTSWEARDFPSTASSIDYMGFQQGLYKPHAIVDQSNPLPPGATLSSREAVKVCWDRTLACTSPTYEISRQEIRYTPTRGQQSLQMKACLVFQDQTYPNLQMRVFCTIFRVNKCKVCIRTDETLLKIAHDYRIDWLQLWSANIQIQNPYALGTSGVLLFGPTFPIIQNTSIADAALRFRTPERSLRSMNPELLTDWIPPGTILCVVPDICQTMSQM</sequence>
<feature type="chain" id="PRO_5008771900" description="LysM domain-containing protein" evidence="1">
    <location>
        <begin position="28"/>
        <end position="568"/>
    </location>
</feature>
<dbReference type="InterPro" id="IPR018392">
    <property type="entry name" value="LysM"/>
</dbReference>
<keyword evidence="5" id="KW-1185">Reference proteome</keyword>
<dbReference type="PaxDb" id="55529-EKX53356"/>
<organism evidence="3">
    <name type="scientific">Guillardia theta (strain CCMP2712)</name>
    <name type="common">Cryptophyte</name>
    <dbReference type="NCBI Taxonomy" id="905079"/>
    <lineage>
        <taxon>Eukaryota</taxon>
        <taxon>Cryptophyceae</taxon>
        <taxon>Pyrenomonadales</taxon>
        <taxon>Geminigeraceae</taxon>
        <taxon>Guillardia</taxon>
    </lineage>
</organism>
<evidence type="ECO:0000313" key="5">
    <source>
        <dbReference type="Proteomes" id="UP000011087"/>
    </source>
</evidence>
<keyword evidence="1" id="KW-0732">Signal</keyword>
<proteinExistence type="predicted"/>
<reference evidence="4" key="3">
    <citation type="submission" date="2015-06" db="UniProtKB">
        <authorList>
            <consortium name="EnsemblProtists"/>
        </authorList>
    </citation>
    <scope>IDENTIFICATION</scope>
</reference>
<dbReference type="RefSeq" id="XP_005840336.1">
    <property type="nucleotide sequence ID" value="XM_005840279.1"/>
</dbReference>
<reference evidence="5" key="2">
    <citation type="submission" date="2012-11" db="EMBL/GenBank/DDBJ databases">
        <authorList>
            <person name="Kuo A."/>
            <person name="Curtis B.A."/>
            <person name="Tanifuji G."/>
            <person name="Burki F."/>
            <person name="Gruber A."/>
            <person name="Irimia M."/>
            <person name="Maruyama S."/>
            <person name="Arias M.C."/>
            <person name="Ball S.G."/>
            <person name="Gile G.H."/>
            <person name="Hirakawa Y."/>
            <person name="Hopkins J.F."/>
            <person name="Rensing S.A."/>
            <person name="Schmutz J."/>
            <person name="Symeonidi A."/>
            <person name="Elias M."/>
            <person name="Eveleigh R.J."/>
            <person name="Herman E.K."/>
            <person name="Klute M.J."/>
            <person name="Nakayama T."/>
            <person name="Obornik M."/>
            <person name="Reyes-Prieto A."/>
            <person name="Armbrust E.V."/>
            <person name="Aves S.J."/>
            <person name="Beiko R.G."/>
            <person name="Coutinho P."/>
            <person name="Dacks J.B."/>
            <person name="Durnford D.G."/>
            <person name="Fast N.M."/>
            <person name="Green B.R."/>
            <person name="Grisdale C."/>
            <person name="Hempe F."/>
            <person name="Henrissat B."/>
            <person name="Hoppner M.P."/>
            <person name="Ishida K.-I."/>
            <person name="Kim E."/>
            <person name="Koreny L."/>
            <person name="Kroth P.G."/>
            <person name="Liu Y."/>
            <person name="Malik S.-B."/>
            <person name="Maier U.G."/>
            <person name="McRose D."/>
            <person name="Mock T."/>
            <person name="Neilson J.A."/>
            <person name="Onodera N.T."/>
            <person name="Poole A.M."/>
            <person name="Pritham E.J."/>
            <person name="Richards T.A."/>
            <person name="Rocap G."/>
            <person name="Roy S.W."/>
            <person name="Sarai C."/>
            <person name="Schaack S."/>
            <person name="Shirato S."/>
            <person name="Slamovits C.H."/>
            <person name="Spencer D.F."/>
            <person name="Suzuki S."/>
            <person name="Worden A.Z."/>
            <person name="Zauner S."/>
            <person name="Barry K."/>
            <person name="Bell C."/>
            <person name="Bharti A.K."/>
            <person name="Crow J.A."/>
            <person name="Grimwood J."/>
            <person name="Kramer R."/>
            <person name="Lindquist E."/>
            <person name="Lucas S."/>
            <person name="Salamov A."/>
            <person name="McFadden G.I."/>
            <person name="Lane C.E."/>
            <person name="Keeling P.J."/>
            <person name="Gray M.W."/>
            <person name="Grigoriev I.V."/>
            <person name="Archibald J.M."/>
        </authorList>
    </citation>
    <scope>NUCLEOTIDE SEQUENCE</scope>
    <source>
        <strain evidence="5">CCMP2712</strain>
    </source>
</reference>
<feature type="signal peptide" evidence="1">
    <location>
        <begin position="1"/>
        <end position="27"/>
    </location>
</feature>
<dbReference type="GeneID" id="17310035"/>
<protein>
    <recommendedName>
        <fullName evidence="2">LysM domain-containing protein</fullName>
    </recommendedName>
</protein>